<dbReference type="AlphaFoldDB" id="A0A562DMJ3"/>
<protein>
    <submittedName>
        <fullName evidence="2">Uncharacterized protein</fullName>
    </submittedName>
</protein>
<sequence>MSQQYGHAHAARPIAPPQRAARRAPINSEELNELPTIKGRDEAVAFVKDRLGVPMTPTRMRAAIERRELPVFKISGANYLTEKDLYLWILSLATPSKGGAA</sequence>
<organism evidence="2 3">
    <name type="scientific">Rhodococcus rhodochrous J45</name>
    <dbReference type="NCBI Taxonomy" id="935266"/>
    <lineage>
        <taxon>Bacteria</taxon>
        <taxon>Bacillati</taxon>
        <taxon>Actinomycetota</taxon>
        <taxon>Actinomycetes</taxon>
        <taxon>Mycobacteriales</taxon>
        <taxon>Nocardiaceae</taxon>
        <taxon>Rhodococcus</taxon>
    </lineage>
</organism>
<accession>A0A562DMJ3</accession>
<feature type="compositionally biased region" description="Low complexity" evidence="1">
    <location>
        <begin position="7"/>
        <end position="26"/>
    </location>
</feature>
<proteinExistence type="predicted"/>
<name>A0A562DMJ3_RHORH</name>
<reference evidence="2 3" key="1">
    <citation type="submission" date="2019-07" db="EMBL/GenBank/DDBJ databases">
        <title>Genome sequencing of lignin-degrading bacterial isolates.</title>
        <authorList>
            <person name="Gladden J."/>
        </authorList>
    </citation>
    <scope>NUCLEOTIDE SEQUENCE [LARGE SCALE GENOMIC DNA]</scope>
    <source>
        <strain evidence="2 3">J45</strain>
    </source>
</reference>
<gene>
    <name evidence="2" type="ORF">L618_000400002580</name>
</gene>
<dbReference type="EMBL" id="VLJT01000039">
    <property type="protein sequence ID" value="TWH10777.1"/>
    <property type="molecule type" value="Genomic_DNA"/>
</dbReference>
<comment type="caution">
    <text evidence="2">The sequence shown here is derived from an EMBL/GenBank/DDBJ whole genome shotgun (WGS) entry which is preliminary data.</text>
</comment>
<dbReference type="RefSeq" id="WP_145692733.1">
    <property type="nucleotide sequence ID" value="NZ_VLJT01000039.1"/>
</dbReference>
<evidence type="ECO:0000313" key="2">
    <source>
        <dbReference type="EMBL" id="TWH10777.1"/>
    </source>
</evidence>
<feature type="region of interest" description="Disordered" evidence="1">
    <location>
        <begin position="1"/>
        <end position="31"/>
    </location>
</feature>
<dbReference type="Proteomes" id="UP000317573">
    <property type="component" value="Unassembled WGS sequence"/>
</dbReference>
<evidence type="ECO:0000313" key="3">
    <source>
        <dbReference type="Proteomes" id="UP000317573"/>
    </source>
</evidence>
<evidence type="ECO:0000256" key="1">
    <source>
        <dbReference type="SAM" id="MobiDB-lite"/>
    </source>
</evidence>